<dbReference type="Proteomes" id="UP000185511">
    <property type="component" value="Chromosome"/>
</dbReference>
<evidence type="ECO:0000256" key="1">
    <source>
        <dbReference type="SAM" id="Phobius"/>
    </source>
</evidence>
<keyword evidence="3" id="KW-1185">Reference proteome</keyword>
<sequence>MRKNVWDDEEAMGAALRDSVDGPAPMPKVGVDQVMRQGRRRAAVRRGATLLGAAGVVAGIGLSTVLAGGFGGGLFTPASNGEETDYQRSPQREQAAVEPLPGWTLVDGCPLLDQYGDEVPADLGPLPQVEIPSAGVIEPLLRAALVDQQPESEPAITFATTEYSEKYQSPRVAVNMDLVGTETPGSIYLEALPHHGSPTEAADRAAADKVSRAPSCEVVAQRMTLDDGTVVQIYGVVSGGYNANSPSQGVDVFHPANYSVSIDADGHLSTDFESSADDPAMGGLPEDAGTGVVPLTTEELAAVGLALAEMG</sequence>
<keyword evidence="1" id="KW-0472">Membrane</keyword>
<feature type="transmembrane region" description="Helical" evidence="1">
    <location>
        <begin position="48"/>
        <end position="70"/>
    </location>
</feature>
<dbReference type="KEGG" id="acad:UA74_00405"/>
<reference evidence="3" key="1">
    <citation type="submission" date="2016-06" db="EMBL/GenBank/DDBJ databases">
        <title>Complete genome sequence of Actinoalloteichus fjordicus DSM 46855 (=ADI127-17), type strain of the new species Actinoalloteichus fjordicus.</title>
        <authorList>
            <person name="Ruckert C."/>
            <person name="Nouioui I."/>
            <person name="Willmese J."/>
            <person name="van Wezel G."/>
            <person name="Klenk H.-P."/>
            <person name="Kalinowski J."/>
            <person name="Zotchev S.B."/>
        </authorList>
    </citation>
    <scope>NUCLEOTIDE SEQUENCE [LARGE SCALE GENOMIC DNA]</scope>
    <source>
        <strain evidence="3">ADI127-7</strain>
    </source>
</reference>
<proteinExistence type="predicted"/>
<organism evidence="2 3">
    <name type="scientific">Actinoalloteichus fjordicus</name>
    <dbReference type="NCBI Taxonomy" id="1612552"/>
    <lineage>
        <taxon>Bacteria</taxon>
        <taxon>Bacillati</taxon>
        <taxon>Actinomycetota</taxon>
        <taxon>Actinomycetes</taxon>
        <taxon>Pseudonocardiales</taxon>
        <taxon>Pseudonocardiaceae</taxon>
        <taxon>Actinoalloteichus</taxon>
    </lineage>
</organism>
<dbReference type="AlphaFoldDB" id="A0AAC9L876"/>
<name>A0AAC9L876_9PSEU</name>
<dbReference type="EMBL" id="CP016076">
    <property type="protein sequence ID" value="APU12180.1"/>
    <property type="molecule type" value="Genomic_DNA"/>
</dbReference>
<evidence type="ECO:0000313" key="3">
    <source>
        <dbReference type="Proteomes" id="UP000185511"/>
    </source>
</evidence>
<keyword evidence="1" id="KW-0812">Transmembrane</keyword>
<evidence type="ECO:0000313" key="2">
    <source>
        <dbReference type="EMBL" id="APU12180.1"/>
    </source>
</evidence>
<protein>
    <submittedName>
        <fullName evidence="2">Uncharacterized protein</fullName>
    </submittedName>
</protein>
<gene>
    <name evidence="2" type="ORF">UA74_00405</name>
</gene>
<accession>A0AAC9L876</accession>
<keyword evidence="1" id="KW-1133">Transmembrane helix</keyword>
<dbReference type="RefSeq" id="WP_075737885.1">
    <property type="nucleotide sequence ID" value="NZ_CP016076.1"/>
</dbReference>